<sequence length="32" mass="3705">MSFDLITNDLLYHEALLSVKRCKCILSVTKFC</sequence>
<proteinExistence type="predicted"/>
<dbReference type="EMBL" id="GGEC01073427">
    <property type="protein sequence ID" value="MBX53911.1"/>
    <property type="molecule type" value="Transcribed_RNA"/>
</dbReference>
<reference evidence="1" key="1">
    <citation type="submission" date="2018-02" db="EMBL/GenBank/DDBJ databases">
        <title>Rhizophora mucronata_Transcriptome.</title>
        <authorList>
            <person name="Meera S.P."/>
            <person name="Sreeshan A."/>
            <person name="Augustine A."/>
        </authorList>
    </citation>
    <scope>NUCLEOTIDE SEQUENCE</scope>
    <source>
        <tissue evidence="1">Leaf</tissue>
    </source>
</reference>
<accession>A0A2P2PGW7</accession>
<dbReference type="AlphaFoldDB" id="A0A2P2PGW7"/>
<organism evidence="1">
    <name type="scientific">Rhizophora mucronata</name>
    <name type="common">Asiatic mangrove</name>
    <dbReference type="NCBI Taxonomy" id="61149"/>
    <lineage>
        <taxon>Eukaryota</taxon>
        <taxon>Viridiplantae</taxon>
        <taxon>Streptophyta</taxon>
        <taxon>Embryophyta</taxon>
        <taxon>Tracheophyta</taxon>
        <taxon>Spermatophyta</taxon>
        <taxon>Magnoliopsida</taxon>
        <taxon>eudicotyledons</taxon>
        <taxon>Gunneridae</taxon>
        <taxon>Pentapetalae</taxon>
        <taxon>rosids</taxon>
        <taxon>fabids</taxon>
        <taxon>Malpighiales</taxon>
        <taxon>Rhizophoraceae</taxon>
        <taxon>Rhizophora</taxon>
    </lineage>
</organism>
<protein>
    <submittedName>
        <fullName evidence="1">Uncharacterized protein</fullName>
    </submittedName>
</protein>
<name>A0A2P2PGW7_RHIMU</name>
<evidence type="ECO:0000313" key="1">
    <source>
        <dbReference type="EMBL" id="MBX53911.1"/>
    </source>
</evidence>